<evidence type="ECO:0000313" key="3">
    <source>
        <dbReference type="EMBL" id="PRQ53103.1"/>
    </source>
</evidence>
<dbReference type="Pfam" id="PF13962">
    <property type="entry name" value="PGG"/>
    <property type="match status" value="1"/>
</dbReference>
<dbReference type="PANTHER" id="PTHR24177:SF329">
    <property type="entry name" value="ANKYRIN REPEAT PROTEIN"/>
    <property type="match status" value="1"/>
</dbReference>
<name>A0A2P6S338_ROSCH</name>
<feature type="transmembrane region" description="Helical" evidence="1">
    <location>
        <begin position="166"/>
        <end position="188"/>
    </location>
</feature>
<evidence type="ECO:0000259" key="2">
    <source>
        <dbReference type="Pfam" id="PF13962"/>
    </source>
</evidence>
<keyword evidence="1" id="KW-1133">Transmembrane helix</keyword>
<dbReference type="OMA" id="GENSWIV"/>
<reference evidence="3 4" key="1">
    <citation type="journal article" date="2018" name="Nat. Genet.">
        <title>The Rosa genome provides new insights in the design of modern roses.</title>
        <authorList>
            <person name="Bendahmane M."/>
        </authorList>
    </citation>
    <scope>NUCLEOTIDE SEQUENCE [LARGE SCALE GENOMIC DNA]</scope>
    <source>
        <strain evidence="4">cv. Old Blush</strain>
    </source>
</reference>
<comment type="caution">
    <text evidence="3">The sequence shown here is derived from an EMBL/GenBank/DDBJ whole genome shotgun (WGS) entry which is preliminary data.</text>
</comment>
<feature type="transmembrane region" description="Helical" evidence="1">
    <location>
        <begin position="120"/>
        <end position="145"/>
    </location>
</feature>
<keyword evidence="1" id="KW-0812">Transmembrane</keyword>
<proteinExistence type="predicted"/>
<organism evidence="3 4">
    <name type="scientific">Rosa chinensis</name>
    <name type="common">China rose</name>
    <dbReference type="NCBI Taxonomy" id="74649"/>
    <lineage>
        <taxon>Eukaryota</taxon>
        <taxon>Viridiplantae</taxon>
        <taxon>Streptophyta</taxon>
        <taxon>Embryophyta</taxon>
        <taxon>Tracheophyta</taxon>
        <taxon>Spermatophyta</taxon>
        <taxon>Magnoliopsida</taxon>
        <taxon>eudicotyledons</taxon>
        <taxon>Gunneridae</taxon>
        <taxon>Pentapetalae</taxon>
        <taxon>rosids</taxon>
        <taxon>fabids</taxon>
        <taxon>Rosales</taxon>
        <taxon>Rosaceae</taxon>
        <taxon>Rosoideae</taxon>
        <taxon>Rosoideae incertae sedis</taxon>
        <taxon>Rosa</taxon>
    </lineage>
</organism>
<accession>A0A2P6S338</accession>
<dbReference type="EMBL" id="PDCK01000040">
    <property type="protein sequence ID" value="PRQ53103.1"/>
    <property type="molecule type" value="Genomic_DNA"/>
</dbReference>
<dbReference type="GO" id="GO:0016020">
    <property type="term" value="C:membrane"/>
    <property type="evidence" value="ECO:0007669"/>
    <property type="project" value="TreeGrafter"/>
</dbReference>
<dbReference type="AlphaFoldDB" id="A0A2P6S338"/>
<feature type="domain" description="PGG" evidence="2">
    <location>
        <begin position="74"/>
        <end position="186"/>
    </location>
</feature>
<protein>
    <submittedName>
        <fullName evidence="3">Putative PGG domain-containing protein</fullName>
    </submittedName>
</protein>
<feature type="transmembrane region" description="Helical" evidence="1">
    <location>
        <begin position="194"/>
        <end position="212"/>
    </location>
</feature>
<dbReference type="InterPro" id="IPR026961">
    <property type="entry name" value="PGG_dom"/>
</dbReference>
<evidence type="ECO:0000256" key="1">
    <source>
        <dbReference type="SAM" id="Phobius"/>
    </source>
</evidence>
<keyword evidence="1" id="KW-0472">Membrane</keyword>
<evidence type="ECO:0000313" key="4">
    <source>
        <dbReference type="Proteomes" id="UP000238479"/>
    </source>
</evidence>
<keyword evidence="4" id="KW-1185">Reference proteome</keyword>
<gene>
    <name evidence="3" type="ORF">RchiOBHm_Chr2g0162811</name>
</gene>
<dbReference type="STRING" id="74649.A0A2P6S338"/>
<dbReference type="PANTHER" id="PTHR24177">
    <property type="entry name" value="CASKIN"/>
    <property type="match status" value="1"/>
</dbReference>
<dbReference type="Gramene" id="PRQ53103">
    <property type="protein sequence ID" value="PRQ53103"/>
    <property type="gene ID" value="RchiOBHm_Chr2g0162811"/>
</dbReference>
<sequence length="245" mass="27634">MLHIVVGNFSTFAQTRVDNIRGAALQLQRERQWFKEVESKVQLDSLEEINHADQAPPRTVFTKYHKELMKEGEKSMKETATSCTVVGALVVTMMFAAAFTVPGGNNQDTGAPMFLKAKGFMIFIISDAISLFSSTTSVMIFLGILTSRYKEDDFLKSLPTKMTLGLFTLFLCIATMMITFSAALYIMLQGKSWVIIPTILLSSVPIASFVWMQFPFFVEIFVSTYGADVFVRENEYKSWWTILDS</sequence>
<dbReference type="Proteomes" id="UP000238479">
    <property type="component" value="Chromosome 2"/>
</dbReference>
<feature type="transmembrane region" description="Helical" evidence="1">
    <location>
        <begin position="79"/>
        <end position="100"/>
    </location>
</feature>